<keyword evidence="10" id="KW-0460">Magnesium</keyword>
<dbReference type="EC" id="2.7.2.3" evidence="5 14"/>
<evidence type="ECO:0000256" key="14">
    <source>
        <dbReference type="RuleBase" id="RU000532"/>
    </source>
</evidence>
<comment type="subunit">
    <text evidence="15">Monomer.</text>
</comment>
<evidence type="ECO:0000256" key="12">
    <source>
        <dbReference type="ARBA" id="ARBA00024331"/>
    </source>
</evidence>
<evidence type="ECO:0000256" key="5">
    <source>
        <dbReference type="ARBA" id="ARBA00013061"/>
    </source>
</evidence>
<dbReference type="GO" id="GO:0005829">
    <property type="term" value="C:cytosol"/>
    <property type="evidence" value="ECO:0007669"/>
    <property type="project" value="TreeGrafter"/>
</dbReference>
<dbReference type="Gene3D" id="3.40.50.1260">
    <property type="entry name" value="Phosphoglycerate kinase, N-terminal domain"/>
    <property type="match status" value="2"/>
</dbReference>
<feature type="binding site" evidence="13">
    <location>
        <position position="137"/>
    </location>
    <ligand>
        <name>ATP</name>
        <dbReference type="ChEBI" id="CHEBI:30616"/>
    </ligand>
</feature>
<accession>A0AAW1NW85</accession>
<feature type="binding site" evidence="13">
    <location>
        <position position="270"/>
    </location>
    <ligand>
        <name>ATP</name>
        <dbReference type="ChEBI" id="CHEBI:30616"/>
    </ligand>
</feature>
<evidence type="ECO:0000256" key="11">
    <source>
        <dbReference type="ARBA" id="ARBA00023152"/>
    </source>
</evidence>
<evidence type="ECO:0000256" key="4">
    <source>
        <dbReference type="ARBA" id="ARBA00008982"/>
    </source>
</evidence>
<comment type="caution">
    <text evidence="16">The sequence shown here is derived from an EMBL/GenBank/DDBJ whole genome shotgun (WGS) entry which is preliminary data.</text>
</comment>
<evidence type="ECO:0000256" key="2">
    <source>
        <dbReference type="ARBA" id="ARBA00001946"/>
    </source>
</evidence>
<evidence type="ECO:0000313" key="17">
    <source>
        <dbReference type="Proteomes" id="UP001465755"/>
    </source>
</evidence>
<dbReference type="InterPro" id="IPR036043">
    <property type="entry name" value="Phosphoglycerate_kinase_sf"/>
</dbReference>
<protein>
    <recommendedName>
        <fullName evidence="5 14">Phosphoglycerate kinase</fullName>
        <ecNumber evidence="5 14">2.7.2.3</ecNumber>
    </recommendedName>
</protein>
<dbReference type="GO" id="GO:0043531">
    <property type="term" value="F:ADP binding"/>
    <property type="evidence" value="ECO:0007669"/>
    <property type="project" value="TreeGrafter"/>
</dbReference>
<keyword evidence="6 14" id="KW-0808">Transferase</keyword>
<name>A0AAW1NW85_9CHLO</name>
<comment type="catalytic activity">
    <reaction evidence="1 14">
        <text>(2R)-3-phosphoglycerate + ATP = (2R)-3-phospho-glyceroyl phosphate + ADP</text>
        <dbReference type="Rhea" id="RHEA:14801"/>
        <dbReference type="ChEBI" id="CHEBI:30616"/>
        <dbReference type="ChEBI" id="CHEBI:57604"/>
        <dbReference type="ChEBI" id="CHEBI:58272"/>
        <dbReference type="ChEBI" id="CHEBI:456216"/>
        <dbReference type="EC" id="2.7.2.3"/>
    </reaction>
</comment>
<dbReference type="AlphaFoldDB" id="A0AAW1NW85"/>
<dbReference type="InterPro" id="IPR001576">
    <property type="entry name" value="Phosphoglycerate_kinase"/>
</dbReference>
<sequence>MQTQYSLAPVANVLLSELGKDFAGFVRSCIGEDVAAAIATLPAGRVILLENTRFHAGEMANDSRFAEQLASPFKILVNDAFAVLHRRQASVTGIAEHVPVVLPGLLVRKEIEALSRILFSPTRPLVVVLGGAKVEDKIDIIDSLSCRASKILVGGRMAFPFLYANGVLVGATQIGGKLQTQLAKDIELRARQRGVDFILPDDQIVASKLQPQATTSIVPLTLTCCTNELEPCIPEGLQGGDIGPATAKRFSNALEGAGTIFWNGPMGVYELPEFFSGTKSVAHAMAIATQHGSVTVVGGGDSAAAIRKAGLVADNFTHICTGGGASLEVLQGKILPGLQIFKS</sequence>
<dbReference type="GO" id="GO:0006096">
    <property type="term" value="P:glycolytic process"/>
    <property type="evidence" value="ECO:0007669"/>
    <property type="project" value="UniProtKB-KW"/>
</dbReference>
<keyword evidence="11" id="KW-0324">Glycolysis</keyword>
<keyword evidence="9 13" id="KW-0067">ATP-binding</keyword>
<comment type="similarity">
    <text evidence="4 14">Belongs to the phosphoglycerate kinase family.</text>
</comment>
<dbReference type="PANTHER" id="PTHR11406:SF23">
    <property type="entry name" value="PHOSPHOGLYCERATE KINASE 1, CHLOROPLASTIC-RELATED"/>
    <property type="match status" value="1"/>
</dbReference>
<proteinExistence type="inferred from homology"/>
<keyword evidence="17" id="KW-1185">Reference proteome</keyword>
<dbReference type="PRINTS" id="PR00477">
    <property type="entry name" value="PHGLYCKINASE"/>
</dbReference>
<comment type="pathway">
    <text evidence="3">Carbohydrate degradation; glycolysis; pyruvate from D-glyceraldehyde 3-phosphate: step 2/5.</text>
</comment>
<keyword evidence="8 14" id="KW-0418">Kinase</keyword>
<comment type="cofactor">
    <cofactor evidence="2">
        <name>Mg(2+)</name>
        <dbReference type="ChEBI" id="CHEBI:18420"/>
    </cofactor>
</comment>
<comment type="pathway">
    <text evidence="12">Carbohydrate biosynthesis.</text>
</comment>
<dbReference type="EMBL" id="JALJOQ010000110">
    <property type="protein sequence ID" value="KAK9797054.1"/>
    <property type="molecule type" value="Genomic_DNA"/>
</dbReference>
<organism evidence="16 17">
    <name type="scientific">Symbiochloris irregularis</name>
    <dbReference type="NCBI Taxonomy" id="706552"/>
    <lineage>
        <taxon>Eukaryota</taxon>
        <taxon>Viridiplantae</taxon>
        <taxon>Chlorophyta</taxon>
        <taxon>core chlorophytes</taxon>
        <taxon>Trebouxiophyceae</taxon>
        <taxon>Trebouxiales</taxon>
        <taxon>Trebouxiaceae</taxon>
        <taxon>Symbiochloris</taxon>
    </lineage>
</organism>
<gene>
    <name evidence="16" type="ORF">WJX73_009025</name>
</gene>
<dbReference type="GO" id="GO:0006094">
    <property type="term" value="P:gluconeogenesis"/>
    <property type="evidence" value="ECO:0007669"/>
    <property type="project" value="TreeGrafter"/>
</dbReference>
<reference evidence="16 17" key="1">
    <citation type="journal article" date="2024" name="Nat. Commun.">
        <title>Phylogenomics reveals the evolutionary origins of lichenization in chlorophyte algae.</title>
        <authorList>
            <person name="Puginier C."/>
            <person name="Libourel C."/>
            <person name="Otte J."/>
            <person name="Skaloud P."/>
            <person name="Haon M."/>
            <person name="Grisel S."/>
            <person name="Petersen M."/>
            <person name="Berrin J.G."/>
            <person name="Delaux P.M."/>
            <person name="Dal Grande F."/>
            <person name="Keller J."/>
        </authorList>
    </citation>
    <scope>NUCLEOTIDE SEQUENCE [LARGE SCALE GENOMIC DNA]</scope>
    <source>
        <strain evidence="16 17">SAG 2036</strain>
    </source>
</reference>
<dbReference type="GO" id="GO:0004618">
    <property type="term" value="F:phosphoglycerate kinase activity"/>
    <property type="evidence" value="ECO:0007669"/>
    <property type="project" value="UniProtKB-EC"/>
</dbReference>
<evidence type="ECO:0000256" key="8">
    <source>
        <dbReference type="ARBA" id="ARBA00022777"/>
    </source>
</evidence>
<keyword evidence="7" id="KW-0547">Nucleotide-binding</keyword>
<evidence type="ECO:0000256" key="15">
    <source>
        <dbReference type="RuleBase" id="RU000696"/>
    </source>
</evidence>
<evidence type="ECO:0000256" key="10">
    <source>
        <dbReference type="ARBA" id="ARBA00022842"/>
    </source>
</evidence>
<dbReference type="SUPFAM" id="SSF53748">
    <property type="entry name" value="Phosphoglycerate kinase"/>
    <property type="match status" value="1"/>
</dbReference>
<dbReference type="InterPro" id="IPR015824">
    <property type="entry name" value="Phosphoglycerate_kinase_N"/>
</dbReference>
<dbReference type="GO" id="GO:0005524">
    <property type="term" value="F:ATP binding"/>
    <property type="evidence" value="ECO:0007669"/>
    <property type="project" value="UniProtKB-KW"/>
</dbReference>
<evidence type="ECO:0000256" key="9">
    <source>
        <dbReference type="ARBA" id="ARBA00022840"/>
    </source>
</evidence>
<evidence type="ECO:0000256" key="13">
    <source>
        <dbReference type="PIRSR" id="PIRSR000724-2"/>
    </source>
</evidence>
<evidence type="ECO:0000256" key="1">
    <source>
        <dbReference type="ARBA" id="ARBA00000642"/>
    </source>
</evidence>
<evidence type="ECO:0000256" key="7">
    <source>
        <dbReference type="ARBA" id="ARBA00022741"/>
    </source>
</evidence>
<feature type="binding site" evidence="13">
    <location>
        <begin position="299"/>
        <end position="302"/>
    </location>
    <ligand>
        <name>ATP</name>
        <dbReference type="ChEBI" id="CHEBI:30616"/>
    </ligand>
</feature>
<evidence type="ECO:0000256" key="3">
    <source>
        <dbReference type="ARBA" id="ARBA00004838"/>
    </source>
</evidence>
<evidence type="ECO:0000313" key="16">
    <source>
        <dbReference type="EMBL" id="KAK9797054.1"/>
    </source>
</evidence>
<dbReference type="FunFam" id="3.40.50.1260:FF:000031">
    <property type="entry name" value="Phosphoglycerate kinase 1"/>
    <property type="match status" value="1"/>
</dbReference>
<dbReference type="PIRSF" id="PIRSF000724">
    <property type="entry name" value="Pgk"/>
    <property type="match status" value="1"/>
</dbReference>
<dbReference type="Pfam" id="PF00162">
    <property type="entry name" value="PGK"/>
    <property type="match status" value="1"/>
</dbReference>
<dbReference type="PANTHER" id="PTHR11406">
    <property type="entry name" value="PHOSPHOGLYCERATE KINASE"/>
    <property type="match status" value="1"/>
</dbReference>
<dbReference type="Proteomes" id="UP001465755">
    <property type="component" value="Unassembled WGS sequence"/>
</dbReference>
<evidence type="ECO:0000256" key="6">
    <source>
        <dbReference type="ARBA" id="ARBA00022679"/>
    </source>
</evidence>